<dbReference type="CDD" id="cd00075">
    <property type="entry name" value="HATPase"/>
    <property type="match status" value="1"/>
</dbReference>
<dbReference type="Gene3D" id="1.10.287.130">
    <property type="match status" value="1"/>
</dbReference>
<dbReference type="InterPro" id="IPR036890">
    <property type="entry name" value="HATPase_C_sf"/>
</dbReference>
<protein>
    <recommendedName>
        <fullName evidence="2">histidine kinase</fullName>
        <ecNumber evidence="2">2.7.13.3</ecNumber>
    </recommendedName>
</protein>
<dbReference type="SUPFAM" id="SSF55874">
    <property type="entry name" value="ATPase domain of HSP90 chaperone/DNA topoisomerase II/histidine kinase"/>
    <property type="match status" value="1"/>
</dbReference>
<feature type="transmembrane region" description="Helical" evidence="5">
    <location>
        <begin position="56"/>
        <end position="73"/>
    </location>
</feature>
<evidence type="ECO:0000259" key="6">
    <source>
        <dbReference type="PROSITE" id="PS50109"/>
    </source>
</evidence>
<keyword evidence="4" id="KW-0418">Kinase</keyword>
<dbReference type="PANTHER" id="PTHR43047">
    <property type="entry name" value="TWO-COMPONENT HISTIDINE PROTEIN KINASE"/>
    <property type="match status" value="1"/>
</dbReference>
<feature type="transmembrane region" description="Helical" evidence="5">
    <location>
        <begin position="129"/>
        <end position="146"/>
    </location>
</feature>
<dbReference type="Proteomes" id="UP000607559">
    <property type="component" value="Unassembled WGS sequence"/>
</dbReference>
<keyword evidence="5" id="KW-0472">Membrane</keyword>
<comment type="catalytic activity">
    <reaction evidence="1">
        <text>ATP + protein L-histidine = ADP + protein N-phospho-L-histidine.</text>
        <dbReference type="EC" id="2.7.13.3"/>
    </reaction>
</comment>
<feature type="domain" description="Histidine kinase" evidence="6">
    <location>
        <begin position="217"/>
        <end position="435"/>
    </location>
</feature>
<evidence type="ECO:0000256" key="3">
    <source>
        <dbReference type="ARBA" id="ARBA00022679"/>
    </source>
</evidence>
<accession>A0A8J2XSX1</accession>
<dbReference type="Pfam" id="PF02518">
    <property type="entry name" value="HATPase_c"/>
    <property type="match status" value="1"/>
</dbReference>
<dbReference type="GO" id="GO:0000155">
    <property type="term" value="F:phosphorelay sensor kinase activity"/>
    <property type="evidence" value="ECO:0007669"/>
    <property type="project" value="TreeGrafter"/>
</dbReference>
<keyword evidence="5" id="KW-0812">Transmembrane</keyword>
<dbReference type="InterPro" id="IPR005467">
    <property type="entry name" value="His_kinase_dom"/>
</dbReference>
<dbReference type="InterPro" id="IPR003594">
    <property type="entry name" value="HATPase_dom"/>
</dbReference>
<evidence type="ECO:0000256" key="1">
    <source>
        <dbReference type="ARBA" id="ARBA00000085"/>
    </source>
</evidence>
<gene>
    <name evidence="7" type="ORF">GCM10011511_22230</name>
</gene>
<reference evidence="7" key="2">
    <citation type="submission" date="2020-09" db="EMBL/GenBank/DDBJ databases">
        <authorList>
            <person name="Sun Q."/>
            <person name="Zhou Y."/>
        </authorList>
    </citation>
    <scope>NUCLEOTIDE SEQUENCE</scope>
    <source>
        <strain evidence="7">CGMCC 1.15448</strain>
    </source>
</reference>
<name>A0A8J2XSX1_9BACT</name>
<reference evidence="7" key="1">
    <citation type="journal article" date="2014" name="Int. J. Syst. Evol. Microbiol.">
        <title>Complete genome sequence of Corynebacterium casei LMG S-19264T (=DSM 44701T), isolated from a smear-ripened cheese.</title>
        <authorList>
            <consortium name="US DOE Joint Genome Institute (JGI-PGF)"/>
            <person name="Walter F."/>
            <person name="Albersmeier A."/>
            <person name="Kalinowski J."/>
            <person name="Ruckert C."/>
        </authorList>
    </citation>
    <scope>NUCLEOTIDE SEQUENCE</scope>
    <source>
        <strain evidence="7">CGMCC 1.15448</strain>
    </source>
</reference>
<keyword evidence="5" id="KW-1133">Transmembrane helix</keyword>
<dbReference type="EMBL" id="BMJC01000002">
    <property type="protein sequence ID" value="GGA98481.1"/>
    <property type="molecule type" value="Genomic_DNA"/>
</dbReference>
<dbReference type="PRINTS" id="PR00344">
    <property type="entry name" value="BCTRLSENSOR"/>
</dbReference>
<feature type="transmembrane region" description="Helical" evidence="5">
    <location>
        <begin position="105"/>
        <end position="122"/>
    </location>
</feature>
<dbReference type="SMART" id="SM00387">
    <property type="entry name" value="HATPase_c"/>
    <property type="match status" value="1"/>
</dbReference>
<evidence type="ECO:0000256" key="2">
    <source>
        <dbReference type="ARBA" id="ARBA00012438"/>
    </source>
</evidence>
<dbReference type="RefSeq" id="WP_188931485.1">
    <property type="nucleotide sequence ID" value="NZ_BMJC01000002.1"/>
</dbReference>
<proteinExistence type="predicted"/>
<organism evidence="7 8">
    <name type="scientific">Puia dinghuensis</name>
    <dbReference type="NCBI Taxonomy" id="1792502"/>
    <lineage>
        <taxon>Bacteria</taxon>
        <taxon>Pseudomonadati</taxon>
        <taxon>Bacteroidota</taxon>
        <taxon>Chitinophagia</taxon>
        <taxon>Chitinophagales</taxon>
        <taxon>Chitinophagaceae</taxon>
        <taxon>Puia</taxon>
    </lineage>
</organism>
<evidence type="ECO:0000313" key="7">
    <source>
        <dbReference type="EMBL" id="GGA98481.1"/>
    </source>
</evidence>
<feature type="transmembrane region" description="Helical" evidence="5">
    <location>
        <begin position="80"/>
        <end position="99"/>
    </location>
</feature>
<comment type="caution">
    <text evidence="7">The sequence shown here is derived from an EMBL/GenBank/DDBJ whole genome shotgun (WGS) entry which is preliminary data.</text>
</comment>
<dbReference type="AlphaFoldDB" id="A0A8J2XSX1"/>
<feature type="transmembrane region" description="Helical" evidence="5">
    <location>
        <begin position="24"/>
        <end position="50"/>
    </location>
</feature>
<dbReference type="GO" id="GO:0005886">
    <property type="term" value="C:plasma membrane"/>
    <property type="evidence" value="ECO:0007669"/>
    <property type="project" value="TreeGrafter"/>
</dbReference>
<dbReference type="Gene3D" id="3.30.565.10">
    <property type="entry name" value="Histidine kinase-like ATPase, C-terminal domain"/>
    <property type="match status" value="1"/>
</dbReference>
<evidence type="ECO:0000313" key="8">
    <source>
        <dbReference type="Proteomes" id="UP000607559"/>
    </source>
</evidence>
<sequence>MLRLWRKLKYAGADGFYESDIRRAICVGVNTMCVCIFLLNLFSGLIFFLISGKAGILAGAYAEGFLMLAIVALNFRRQYVLANILFYFVINLATFYFGAILGPDAGVQSMFLFILGLIFFVFDSTASRIICVLITLCLLSLLEIEYQHPFIQAIKFTPNVSLLIRSVVYLVIISLVLLIFYLYKKNVLRFHTRSREAEASRDAGENLNNLKNNFFQHISHDIRGAYFGVGSIVAVIHDRVSSSHTVTPQLADSLLLASQNYKYMLNHFLEFSKFKMGTVDEINDELIDAAAELKQIVQFNQYLAEEKNIRVDIDQQDGFPPIVLTDRLKISRIFYNIFVNALKFSPPDSRIRVYFGREDSVWIIRVSDQGKGFQPDQLAHIFQPYATSKSPENPEGIGLGLYITNYLTNILGGRIDIASDPDTGTAVELRFPLRDNDA</sequence>
<dbReference type="PROSITE" id="PS50109">
    <property type="entry name" value="HIS_KIN"/>
    <property type="match status" value="1"/>
</dbReference>
<feature type="transmembrane region" description="Helical" evidence="5">
    <location>
        <begin position="166"/>
        <end position="183"/>
    </location>
</feature>
<dbReference type="InterPro" id="IPR004358">
    <property type="entry name" value="Sig_transdc_His_kin-like_C"/>
</dbReference>
<dbReference type="GO" id="GO:0009927">
    <property type="term" value="F:histidine phosphotransfer kinase activity"/>
    <property type="evidence" value="ECO:0007669"/>
    <property type="project" value="TreeGrafter"/>
</dbReference>
<keyword evidence="3" id="KW-0808">Transferase</keyword>
<keyword evidence="8" id="KW-1185">Reference proteome</keyword>
<evidence type="ECO:0000256" key="4">
    <source>
        <dbReference type="ARBA" id="ARBA00022777"/>
    </source>
</evidence>
<evidence type="ECO:0000256" key="5">
    <source>
        <dbReference type="SAM" id="Phobius"/>
    </source>
</evidence>
<dbReference type="EC" id="2.7.13.3" evidence="2"/>
<dbReference type="PANTHER" id="PTHR43047:SF62">
    <property type="entry name" value="SENSOR HISTIDINE KINASE DPIB"/>
    <property type="match status" value="1"/>
</dbReference>